<evidence type="ECO:0000256" key="12">
    <source>
        <dbReference type="SAM" id="SignalP"/>
    </source>
</evidence>
<dbReference type="GO" id="GO:0045671">
    <property type="term" value="P:negative regulation of osteoclast differentiation"/>
    <property type="evidence" value="ECO:0007669"/>
    <property type="project" value="Ensembl"/>
</dbReference>
<feature type="chain" id="PRO_5034464867" description="Interferon beta" evidence="12">
    <location>
        <begin position="22"/>
        <end position="182"/>
    </location>
</feature>
<evidence type="ECO:0000313" key="13">
    <source>
        <dbReference type="Ensembl" id="ENSCGRP00001002020.1"/>
    </source>
</evidence>
<dbReference type="GO" id="GO:0098586">
    <property type="term" value="P:cellular response to virus"/>
    <property type="evidence" value="ECO:0007669"/>
    <property type="project" value="Ensembl"/>
</dbReference>
<proteinExistence type="inferred from homology"/>
<dbReference type="GO" id="GO:0051607">
    <property type="term" value="P:defense response to virus"/>
    <property type="evidence" value="ECO:0007669"/>
    <property type="project" value="UniProtKB-KW"/>
</dbReference>
<dbReference type="Gene3D" id="1.20.1250.10">
    <property type="match status" value="1"/>
</dbReference>
<dbReference type="GO" id="GO:0060337">
    <property type="term" value="P:type I interferon-mediated signaling pathway"/>
    <property type="evidence" value="ECO:0007669"/>
    <property type="project" value="Ensembl"/>
</dbReference>
<dbReference type="PANTHER" id="PTHR11691">
    <property type="entry name" value="TYPE I INTERFERON"/>
    <property type="match status" value="1"/>
</dbReference>
<dbReference type="Pfam" id="PF00143">
    <property type="entry name" value="Interferon"/>
    <property type="match status" value="1"/>
</dbReference>
<keyword evidence="6 12" id="KW-0732">Signal</keyword>
<organism evidence="13 14">
    <name type="scientific">Cricetulus griseus</name>
    <name type="common">Chinese hamster</name>
    <name type="synonym">Cricetulus barabensis griseus</name>
    <dbReference type="NCBI Taxonomy" id="10029"/>
    <lineage>
        <taxon>Eukaryota</taxon>
        <taxon>Metazoa</taxon>
        <taxon>Chordata</taxon>
        <taxon>Craniata</taxon>
        <taxon>Vertebrata</taxon>
        <taxon>Euteleostomi</taxon>
        <taxon>Mammalia</taxon>
        <taxon>Eutheria</taxon>
        <taxon>Euarchontoglires</taxon>
        <taxon>Glires</taxon>
        <taxon>Rodentia</taxon>
        <taxon>Myomorpha</taxon>
        <taxon>Muroidea</taxon>
        <taxon>Cricetidae</taxon>
        <taxon>Cricetinae</taxon>
        <taxon>Cricetulus</taxon>
    </lineage>
</organism>
<sequence length="182" mass="21826">MINRWILQAAFLLWFLPIALSINYKELELKQRKCNSECLEVLRQLHGPLCLNHRMDFKIPMEVKHPGQMEKRNVALIIEKMLQNIFIVFNSNYSSTGWNKTIVESFLDKLYKQIDFLKKILKEMPKNESLTTRDSTIPRLKSYYERMQRYLEDNGHSSCAWMVTQAEVLRNFMFIKRLTRIF</sequence>
<dbReference type="InterPro" id="IPR000471">
    <property type="entry name" value="Interferon_alpha/beta/delta"/>
</dbReference>
<keyword evidence="9" id="KW-0325">Glycoprotein</keyword>
<dbReference type="GO" id="GO:0005132">
    <property type="term" value="F:type I interferon receptor binding"/>
    <property type="evidence" value="ECO:0007669"/>
    <property type="project" value="Ensembl"/>
</dbReference>
<dbReference type="GO" id="GO:0010508">
    <property type="term" value="P:positive regulation of autophagy"/>
    <property type="evidence" value="ECO:0007669"/>
    <property type="project" value="Ensembl"/>
</dbReference>
<dbReference type="FunFam" id="1.20.1250.10:FF:000026">
    <property type="entry name" value="Interferon beta"/>
    <property type="match status" value="1"/>
</dbReference>
<feature type="signal peptide" evidence="12">
    <location>
        <begin position="1"/>
        <end position="21"/>
    </location>
</feature>
<dbReference type="GO" id="GO:0042100">
    <property type="term" value="P:B cell proliferation"/>
    <property type="evidence" value="ECO:0007669"/>
    <property type="project" value="Ensembl"/>
</dbReference>
<evidence type="ECO:0000313" key="14">
    <source>
        <dbReference type="Proteomes" id="UP000694386"/>
    </source>
</evidence>
<dbReference type="GO" id="GO:0005125">
    <property type="term" value="F:cytokine activity"/>
    <property type="evidence" value="ECO:0007669"/>
    <property type="project" value="UniProtKB-KW"/>
</dbReference>
<dbReference type="SMART" id="SM00076">
    <property type="entry name" value="IFabd"/>
    <property type="match status" value="1"/>
</dbReference>
<dbReference type="InterPro" id="IPR009079">
    <property type="entry name" value="4_helix_cytokine-like_core"/>
</dbReference>
<comment type="subunit">
    <text evidence="3">Monomer.</text>
</comment>
<evidence type="ECO:0000256" key="8">
    <source>
        <dbReference type="ARBA" id="ARBA00023157"/>
    </source>
</evidence>
<keyword evidence="5" id="KW-0964">Secreted</keyword>
<dbReference type="GO" id="GO:0070050">
    <property type="term" value="P:neuron cellular homeostasis"/>
    <property type="evidence" value="ECO:0007669"/>
    <property type="project" value="Ensembl"/>
</dbReference>
<evidence type="ECO:0000256" key="9">
    <source>
        <dbReference type="ARBA" id="ARBA00023180"/>
    </source>
</evidence>
<keyword evidence="4 11" id="KW-0202">Cytokine</keyword>
<dbReference type="PRINTS" id="PR00266">
    <property type="entry name" value="INTERFERONAB"/>
</dbReference>
<dbReference type="Ensembl" id="ENSCGRT00001002512.1">
    <property type="protein sequence ID" value="ENSCGRP00001002020.1"/>
    <property type="gene ID" value="ENSCGRG00001002042.1"/>
</dbReference>
<evidence type="ECO:0000256" key="1">
    <source>
        <dbReference type="ARBA" id="ARBA00004613"/>
    </source>
</evidence>
<dbReference type="PROSITE" id="PS00252">
    <property type="entry name" value="INTERFERON_A_B_D"/>
    <property type="match status" value="1"/>
</dbReference>
<evidence type="ECO:0000256" key="11">
    <source>
        <dbReference type="RuleBase" id="RU000436"/>
    </source>
</evidence>
<dbReference type="GO" id="GO:0006959">
    <property type="term" value="P:humoral immune response"/>
    <property type="evidence" value="ECO:0007669"/>
    <property type="project" value="Ensembl"/>
</dbReference>
<dbReference type="GO" id="GO:0071549">
    <property type="term" value="P:cellular response to dexamethasone stimulus"/>
    <property type="evidence" value="ECO:0007669"/>
    <property type="project" value="Ensembl"/>
</dbReference>
<reference evidence="13" key="1">
    <citation type="submission" date="2025-08" db="UniProtKB">
        <authorList>
            <consortium name="Ensembl"/>
        </authorList>
    </citation>
    <scope>IDENTIFICATION</scope>
</reference>
<evidence type="ECO:0000256" key="5">
    <source>
        <dbReference type="ARBA" id="ARBA00022525"/>
    </source>
</evidence>
<reference evidence="13" key="2">
    <citation type="submission" date="2025-09" db="UniProtKB">
        <authorList>
            <consortium name="Ensembl"/>
        </authorList>
    </citation>
    <scope>IDENTIFICATION</scope>
</reference>
<dbReference type="GO" id="GO:0042742">
    <property type="term" value="P:defense response to bacterium"/>
    <property type="evidence" value="ECO:0007669"/>
    <property type="project" value="Ensembl"/>
</dbReference>
<protein>
    <recommendedName>
        <fullName evidence="10">Interferon beta</fullName>
    </recommendedName>
</protein>
<evidence type="ECO:0000256" key="4">
    <source>
        <dbReference type="ARBA" id="ARBA00022514"/>
    </source>
</evidence>
<comment type="subcellular location">
    <subcellularLocation>
        <location evidence="1">Secreted</location>
    </subcellularLocation>
</comment>
<comment type="similarity">
    <text evidence="2 11">Belongs to the alpha/beta interferon family.</text>
</comment>
<keyword evidence="8" id="KW-1015">Disulfide bond</keyword>
<dbReference type="GO" id="GO:0071359">
    <property type="term" value="P:cellular response to dsRNA"/>
    <property type="evidence" value="ECO:0007669"/>
    <property type="project" value="Ensembl"/>
</dbReference>
<evidence type="ECO:0000256" key="10">
    <source>
        <dbReference type="ARBA" id="ARBA00073109"/>
    </source>
</evidence>
<accession>A0A8C2LG89</accession>
<evidence type="ECO:0000256" key="7">
    <source>
        <dbReference type="ARBA" id="ARBA00023118"/>
    </source>
</evidence>
<dbReference type="PANTHER" id="PTHR11691:SF73">
    <property type="entry name" value="INTERFERON BETA"/>
    <property type="match status" value="1"/>
</dbReference>
<name>A0A8C2LG89_CRIGR</name>
<keyword evidence="7 11" id="KW-0051">Antiviral defense</keyword>
<dbReference type="GO" id="GO:0140123">
    <property type="term" value="P:negative regulation of Lewy body formation"/>
    <property type="evidence" value="ECO:0007669"/>
    <property type="project" value="Ensembl"/>
</dbReference>
<dbReference type="GO" id="GO:0005615">
    <property type="term" value="C:extracellular space"/>
    <property type="evidence" value="ECO:0007669"/>
    <property type="project" value="UniProtKB-KW"/>
</dbReference>
<dbReference type="Proteomes" id="UP000694386">
    <property type="component" value="Unplaced"/>
</dbReference>
<dbReference type="SUPFAM" id="SSF47266">
    <property type="entry name" value="4-helical cytokines"/>
    <property type="match status" value="1"/>
</dbReference>
<evidence type="ECO:0000256" key="2">
    <source>
        <dbReference type="ARBA" id="ARBA00011033"/>
    </source>
</evidence>
<evidence type="ECO:0000256" key="6">
    <source>
        <dbReference type="ARBA" id="ARBA00022729"/>
    </source>
</evidence>
<dbReference type="AlphaFoldDB" id="A0A8C2LG89"/>
<dbReference type="GO" id="GO:0002250">
    <property type="term" value="P:adaptive immune response"/>
    <property type="evidence" value="ECO:0007669"/>
    <property type="project" value="Ensembl"/>
</dbReference>
<evidence type="ECO:0000256" key="3">
    <source>
        <dbReference type="ARBA" id="ARBA00011245"/>
    </source>
</evidence>